<dbReference type="InParanoid" id="G9EIU1"/>
<dbReference type="Proteomes" id="UP000002770">
    <property type="component" value="Unassembled WGS sequence"/>
</dbReference>
<protein>
    <recommendedName>
        <fullName evidence="3">Tetratricopeptide repeat protein</fullName>
    </recommendedName>
</protein>
<accession>G9EIU1</accession>
<evidence type="ECO:0008006" key="3">
    <source>
        <dbReference type="Google" id="ProtNLM"/>
    </source>
</evidence>
<organism evidence="1 2">
    <name type="scientific">Legionella drancourtii LLAP12</name>
    <dbReference type="NCBI Taxonomy" id="658187"/>
    <lineage>
        <taxon>Bacteria</taxon>
        <taxon>Pseudomonadati</taxon>
        <taxon>Pseudomonadota</taxon>
        <taxon>Gammaproteobacteria</taxon>
        <taxon>Legionellales</taxon>
        <taxon>Legionellaceae</taxon>
        <taxon>Legionella</taxon>
    </lineage>
</organism>
<dbReference type="EMBL" id="JH413793">
    <property type="protein sequence ID" value="EHL32859.1"/>
    <property type="molecule type" value="Genomic_DNA"/>
</dbReference>
<keyword evidence="2" id="KW-1185">Reference proteome</keyword>
<gene>
    <name evidence="1" type="ORF">LDG_5097</name>
</gene>
<evidence type="ECO:0000313" key="1">
    <source>
        <dbReference type="EMBL" id="EHL32859.1"/>
    </source>
</evidence>
<dbReference type="HOGENOM" id="CLU_2343256_0_0_6"/>
<dbReference type="SUPFAM" id="SSF48452">
    <property type="entry name" value="TPR-like"/>
    <property type="match status" value="1"/>
</dbReference>
<dbReference type="RefSeq" id="WP_006869088.1">
    <property type="nucleotide sequence ID" value="NZ_JH413793.1"/>
</dbReference>
<reference evidence="1 2" key="1">
    <citation type="journal article" date="2011" name="BMC Genomics">
        <title>Insight into cross-talk between intra-amoebal pathogens.</title>
        <authorList>
            <person name="Gimenez G."/>
            <person name="Bertelli C."/>
            <person name="Moliner C."/>
            <person name="Robert C."/>
            <person name="Raoult D."/>
            <person name="Fournier P.E."/>
            <person name="Greub G."/>
        </authorList>
    </citation>
    <scope>NUCLEOTIDE SEQUENCE [LARGE SCALE GENOMIC DNA]</scope>
    <source>
        <strain evidence="1 2">LLAP12</strain>
    </source>
</reference>
<evidence type="ECO:0000313" key="2">
    <source>
        <dbReference type="Proteomes" id="UP000002770"/>
    </source>
</evidence>
<dbReference type="AlphaFoldDB" id="G9EIU1"/>
<dbReference type="InterPro" id="IPR011990">
    <property type="entry name" value="TPR-like_helical_dom_sf"/>
</dbReference>
<proteinExistence type="predicted"/>
<dbReference type="Gene3D" id="1.25.40.10">
    <property type="entry name" value="Tetratricopeptide repeat domain"/>
    <property type="match status" value="1"/>
</dbReference>
<sequence>MHITDHYWLDNIPLCYLYANHACKASYPSNDLLFVEKALDNYARFEILSRCAWHMGKFQQGLKATEQALQAQPDTPHLLNNLKLYREKVGMDYTQLA</sequence>
<name>G9EIU1_9GAMM</name>